<accession>A0A1Y5F6W8</accession>
<reference evidence="2" key="1">
    <citation type="journal article" date="2017" name="Proc. Natl. Acad. Sci. U.S.A.">
        <title>Simulation of Deepwater Horizon oil plume reveals substrate specialization within a complex community of hydrocarbon-degraders.</title>
        <authorList>
            <person name="Hu P."/>
            <person name="Dubinsky E.A."/>
            <person name="Probst A.J."/>
            <person name="Wang J."/>
            <person name="Sieber C.M.K."/>
            <person name="Tom L.M."/>
            <person name="Gardinali P."/>
            <person name="Banfield J.F."/>
            <person name="Atlas R.M."/>
            <person name="Andersen G.L."/>
        </authorList>
    </citation>
    <scope>NUCLEOTIDE SEQUENCE [LARGE SCALE GENOMIC DNA]</scope>
</reference>
<name>A0A1Y5F6W8_9BACT</name>
<evidence type="ECO:0000313" key="1">
    <source>
        <dbReference type="EMBL" id="OUR94054.1"/>
    </source>
</evidence>
<dbReference type="Gene3D" id="1.10.3210.10">
    <property type="entry name" value="Hypothetical protein af1432"/>
    <property type="match status" value="1"/>
</dbReference>
<dbReference type="AlphaFoldDB" id="A0A1Y5F6W8"/>
<proteinExistence type="predicted"/>
<sequence>MNLTLYLGAEVLVANTIKVAMELVKNSDPVLLFVNNDAYSQDMGADLWQLFDSKRIKVPLFILGSAKVPLDEVTVFDSNIQLRDVLSSMARQMKITANMMAEVEHPEFFPLPTKFVIPGWQTTINIYISKNEQFEVFFQPDDVITGDELDQLDRDLNFQLYVKSDERLKFVNSLTGQISAKLNDPNLSNEDRINLTATGYQMVMEQARKIGIGQGTMELADSCIQSISTIVDDNPQINDLLNFLLTDSTSLRYKHSLLINYIGCHIIKKTNWGSREMQETFSFISFFQNIALSKDEHVLITTNEELENSGLPEEEKKLIENHALIAAKLVSSIDKIPFGQAATVIKQHHGSNKGIGLSSLSLSINPLSIVFLFAEEWANLVLKFSNENKRPTKKEIIRMLHKKYNKPGFNKILPILHTLDF</sequence>
<dbReference type="Proteomes" id="UP000196531">
    <property type="component" value="Unassembled WGS sequence"/>
</dbReference>
<gene>
    <name evidence="1" type="ORF">A9Q84_18245</name>
</gene>
<dbReference type="EMBL" id="MAAO01000012">
    <property type="protein sequence ID" value="OUR94054.1"/>
    <property type="molecule type" value="Genomic_DNA"/>
</dbReference>
<evidence type="ECO:0000313" key="2">
    <source>
        <dbReference type="Proteomes" id="UP000196531"/>
    </source>
</evidence>
<protein>
    <submittedName>
        <fullName evidence="1">Uncharacterized protein</fullName>
    </submittedName>
</protein>
<comment type="caution">
    <text evidence="1">The sequence shown here is derived from an EMBL/GenBank/DDBJ whole genome shotgun (WGS) entry which is preliminary data.</text>
</comment>
<organism evidence="1 2">
    <name type="scientific">Halobacteriovorax marinus</name>
    <dbReference type="NCBI Taxonomy" id="97084"/>
    <lineage>
        <taxon>Bacteria</taxon>
        <taxon>Pseudomonadati</taxon>
        <taxon>Bdellovibrionota</taxon>
        <taxon>Bacteriovoracia</taxon>
        <taxon>Bacteriovoracales</taxon>
        <taxon>Halobacteriovoraceae</taxon>
        <taxon>Halobacteriovorax</taxon>
    </lineage>
</organism>